<name>A0A452XTL4_AEGTS</name>
<sequence>MVMEMNERKRSWSAYHKDEQKQGSSLGWRRWWPGRGRGGGGGGGVERWPGLGGAGGERWPGGARRRSRGDEGPGGGRRSVFKLGVFMYFCTFSPGRRELPTTIISERRE</sequence>
<evidence type="ECO:0000313" key="3">
    <source>
        <dbReference type="Proteomes" id="UP000015105"/>
    </source>
</evidence>
<dbReference type="Proteomes" id="UP000015105">
    <property type="component" value="Chromosome 1D"/>
</dbReference>
<protein>
    <submittedName>
        <fullName evidence="2">Uncharacterized protein</fullName>
    </submittedName>
</protein>
<dbReference type="Gramene" id="AET1Gv20158100.7">
    <property type="protein sequence ID" value="AET1Gv20158100.7"/>
    <property type="gene ID" value="AET1Gv20158100"/>
</dbReference>
<feature type="compositionally biased region" description="Low complexity" evidence="1">
    <location>
        <begin position="23"/>
        <end position="34"/>
    </location>
</feature>
<feature type="compositionally biased region" description="Gly residues" evidence="1">
    <location>
        <begin position="35"/>
        <end position="59"/>
    </location>
</feature>
<feature type="compositionally biased region" description="Basic and acidic residues" evidence="1">
    <location>
        <begin position="1"/>
        <end position="21"/>
    </location>
</feature>
<evidence type="ECO:0000313" key="2">
    <source>
        <dbReference type="EnsemblPlants" id="AET1Gv20158100.7"/>
    </source>
</evidence>
<reference evidence="3" key="1">
    <citation type="journal article" date="2014" name="Science">
        <title>Ancient hybridizations among the ancestral genomes of bread wheat.</title>
        <authorList>
            <consortium name="International Wheat Genome Sequencing Consortium,"/>
            <person name="Marcussen T."/>
            <person name="Sandve S.R."/>
            <person name="Heier L."/>
            <person name="Spannagl M."/>
            <person name="Pfeifer M."/>
            <person name="Jakobsen K.S."/>
            <person name="Wulff B.B."/>
            <person name="Steuernagel B."/>
            <person name="Mayer K.F."/>
            <person name="Olsen O.A."/>
        </authorList>
    </citation>
    <scope>NUCLEOTIDE SEQUENCE [LARGE SCALE GENOMIC DNA]</scope>
    <source>
        <strain evidence="3">cv. AL8/78</strain>
    </source>
</reference>
<proteinExistence type="predicted"/>
<dbReference type="AlphaFoldDB" id="A0A452XTL4"/>
<evidence type="ECO:0000256" key="1">
    <source>
        <dbReference type="SAM" id="MobiDB-lite"/>
    </source>
</evidence>
<feature type="region of interest" description="Disordered" evidence="1">
    <location>
        <begin position="1"/>
        <end position="79"/>
    </location>
</feature>
<reference evidence="2" key="3">
    <citation type="journal article" date="2017" name="Nature">
        <title>Genome sequence of the progenitor of the wheat D genome Aegilops tauschii.</title>
        <authorList>
            <person name="Luo M.C."/>
            <person name="Gu Y.Q."/>
            <person name="Puiu D."/>
            <person name="Wang H."/>
            <person name="Twardziok S.O."/>
            <person name="Deal K.R."/>
            <person name="Huo N."/>
            <person name="Zhu T."/>
            <person name="Wang L."/>
            <person name="Wang Y."/>
            <person name="McGuire P.E."/>
            <person name="Liu S."/>
            <person name="Long H."/>
            <person name="Ramasamy R.K."/>
            <person name="Rodriguez J.C."/>
            <person name="Van S.L."/>
            <person name="Yuan L."/>
            <person name="Wang Z."/>
            <person name="Xia Z."/>
            <person name="Xiao L."/>
            <person name="Anderson O.D."/>
            <person name="Ouyang S."/>
            <person name="Liang Y."/>
            <person name="Zimin A.V."/>
            <person name="Pertea G."/>
            <person name="Qi P."/>
            <person name="Bennetzen J.L."/>
            <person name="Dai X."/>
            <person name="Dawson M.W."/>
            <person name="Muller H.G."/>
            <person name="Kugler K."/>
            <person name="Rivarola-Duarte L."/>
            <person name="Spannagl M."/>
            <person name="Mayer K.F.X."/>
            <person name="Lu F.H."/>
            <person name="Bevan M.W."/>
            <person name="Leroy P."/>
            <person name="Li P."/>
            <person name="You F.M."/>
            <person name="Sun Q."/>
            <person name="Liu Z."/>
            <person name="Lyons E."/>
            <person name="Wicker T."/>
            <person name="Salzberg S.L."/>
            <person name="Devos K.M."/>
            <person name="Dvorak J."/>
        </authorList>
    </citation>
    <scope>NUCLEOTIDE SEQUENCE [LARGE SCALE GENOMIC DNA]</scope>
    <source>
        <strain evidence="2">cv. AL8/78</strain>
    </source>
</reference>
<reference evidence="2" key="5">
    <citation type="journal article" date="2021" name="G3 (Bethesda)">
        <title>Aegilops tauschii genome assembly Aet v5.0 features greater sequence contiguity and improved annotation.</title>
        <authorList>
            <person name="Wang L."/>
            <person name="Zhu T."/>
            <person name="Rodriguez J.C."/>
            <person name="Deal K.R."/>
            <person name="Dubcovsky J."/>
            <person name="McGuire P.E."/>
            <person name="Lux T."/>
            <person name="Spannagl M."/>
            <person name="Mayer K.F.X."/>
            <person name="Baldrich P."/>
            <person name="Meyers B.C."/>
            <person name="Huo N."/>
            <person name="Gu Y.Q."/>
            <person name="Zhou H."/>
            <person name="Devos K.M."/>
            <person name="Bennetzen J.L."/>
            <person name="Unver T."/>
            <person name="Budak H."/>
            <person name="Gulick P.J."/>
            <person name="Galiba G."/>
            <person name="Kalapos B."/>
            <person name="Nelson D.R."/>
            <person name="Li P."/>
            <person name="You F.M."/>
            <person name="Luo M.C."/>
            <person name="Dvorak J."/>
        </authorList>
    </citation>
    <scope>NUCLEOTIDE SEQUENCE [LARGE SCALE GENOMIC DNA]</scope>
    <source>
        <strain evidence="2">cv. AL8/78</strain>
    </source>
</reference>
<accession>A0A452XTL4</accession>
<keyword evidence="3" id="KW-1185">Reference proteome</keyword>
<reference evidence="2" key="4">
    <citation type="submission" date="2019-03" db="UniProtKB">
        <authorList>
            <consortium name="EnsemblPlants"/>
        </authorList>
    </citation>
    <scope>IDENTIFICATION</scope>
</reference>
<organism evidence="2 3">
    <name type="scientific">Aegilops tauschii subsp. strangulata</name>
    <name type="common">Goatgrass</name>
    <dbReference type="NCBI Taxonomy" id="200361"/>
    <lineage>
        <taxon>Eukaryota</taxon>
        <taxon>Viridiplantae</taxon>
        <taxon>Streptophyta</taxon>
        <taxon>Embryophyta</taxon>
        <taxon>Tracheophyta</taxon>
        <taxon>Spermatophyta</taxon>
        <taxon>Magnoliopsida</taxon>
        <taxon>Liliopsida</taxon>
        <taxon>Poales</taxon>
        <taxon>Poaceae</taxon>
        <taxon>BOP clade</taxon>
        <taxon>Pooideae</taxon>
        <taxon>Triticodae</taxon>
        <taxon>Triticeae</taxon>
        <taxon>Triticinae</taxon>
        <taxon>Aegilops</taxon>
    </lineage>
</organism>
<dbReference type="EnsemblPlants" id="AET1Gv20158100.7">
    <property type="protein sequence ID" value="AET1Gv20158100.7"/>
    <property type="gene ID" value="AET1Gv20158100"/>
</dbReference>
<reference evidence="3" key="2">
    <citation type="journal article" date="2017" name="Nat. Plants">
        <title>The Aegilops tauschii genome reveals multiple impacts of transposons.</title>
        <authorList>
            <person name="Zhao G."/>
            <person name="Zou C."/>
            <person name="Li K."/>
            <person name="Wang K."/>
            <person name="Li T."/>
            <person name="Gao L."/>
            <person name="Zhang X."/>
            <person name="Wang H."/>
            <person name="Yang Z."/>
            <person name="Liu X."/>
            <person name="Jiang W."/>
            <person name="Mao L."/>
            <person name="Kong X."/>
            <person name="Jiao Y."/>
            <person name="Jia J."/>
        </authorList>
    </citation>
    <scope>NUCLEOTIDE SEQUENCE [LARGE SCALE GENOMIC DNA]</scope>
    <source>
        <strain evidence="3">cv. AL8/78</strain>
    </source>
</reference>